<evidence type="ECO:0000256" key="11">
    <source>
        <dbReference type="ARBA" id="ARBA00025912"/>
    </source>
</evidence>
<dbReference type="Pfam" id="PF01127">
    <property type="entry name" value="Sdh_cyt"/>
    <property type="match status" value="1"/>
</dbReference>
<protein>
    <recommendedName>
        <fullName evidence="4">Succinate dehydrogenase cytochrome b556 subunit</fullName>
    </recommendedName>
</protein>
<keyword evidence="15" id="KW-1185">Reference proteome</keyword>
<dbReference type="PANTHER" id="PTHR10978">
    <property type="entry name" value="SUCCINATE DEHYDROGENASE CYTOCHROME B560 SUBUNIT"/>
    <property type="match status" value="1"/>
</dbReference>
<keyword evidence="5 12" id="KW-0349">Heme</keyword>
<dbReference type="SUPFAM" id="SSF81343">
    <property type="entry name" value="Fumarate reductase respiratory complex transmembrane subunits"/>
    <property type="match status" value="1"/>
</dbReference>
<evidence type="ECO:0000256" key="8">
    <source>
        <dbReference type="ARBA" id="ARBA00022989"/>
    </source>
</evidence>
<dbReference type="GO" id="GO:0005886">
    <property type="term" value="C:plasma membrane"/>
    <property type="evidence" value="ECO:0007669"/>
    <property type="project" value="TreeGrafter"/>
</dbReference>
<dbReference type="Proteomes" id="UP000199533">
    <property type="component" value="Unassembled WGS sequence"/>
</dbReference>
<keyword evidence="10 13" id="KW-0472">Membrane</keyword>
<evidence type="ECO:0000256" key="13">
    <source>
        <dbReference type="SAM" id="Phobius"/>
    </source>
</evidence>
<reference evidence="15" key="1">
    <citation type="submission" date="2016-10" db="EMBL/GenBank/DDBJ databases">
        <authorList>
            <person name="Varghese N."/>
            <person name="Submissions S."/>
        </authorList>
    </citation>
    <scope>NUCLEOTIDE SEQUENCE [LARGE SCALE GENOMIC DNA]</scope>
    <source>
        <strain evidence="15">Nm69</strain>
    </source>
</reference>
<dbReference type="GO" id="GO:0006099">
    <property type="term" value="P:tricarboxylic acid cycle"/>
    <property type="evidence" value="ECO:0007669"/>
    <property type="project" value="InterPro"/>
</dbReference>
<dbReference type="GO" id="GO:0046872">
    <property type="term" value="F:metal ion binding"/>
    <property type="evidence" value="ECO:0007669"/>
    <property type="project" value="UniProtKB-KW"/>
</dbReference>
<gene>
    <name evidence="14" type="ORF">SAMN05216302_100710</name>
</gene>
<comment type="cofactor">
    <cofactor evidence="12">
        <name>heme</name>
        <dbReference type="ChEBI" id="CHEBI:30413"/>
    </cofactor>
    <text evidence="12">The heme is bound between the two transmembrane subunits.</text>
</comment>
<dbReference type="InterPro" id="IPR000701">
    <property type="entry name" value="SuccDH_FuR_B_TM-su"/>
</dbReference>
<accession>A0A1I3ZQN0</accession>
<dbReference type="CDD" id="cd03499">
    <property type="entry name" value="SQR_TypeC_SdhC"/>
    <property type="match status" value="1"/>
</dbReference>
<keyword evidence="8 13" id="KW-1133">Transmembrane helix</keyword>
<dbReference type="RefSeq" id="WP_090698062.1">
    <property type="nucleotide sequence ID" value="NZ_FOSP01000007.1"/>
</dbReference>
<dbReference type="Gene3D" id="1.20.1300.10">
    <property type="entry name" value="Fumarate reductase/succinate dehydrogenase, transmembrane subunit"/>
    <property type="match status" value="1"/>
</dbReference>
<evidence type="ECO:0000256" key="1">
    <source>
        <dbReference type="ARBA" id="ARBA00004050"/>
    </source>
</evidence>
<dbReference type="InterPro" id="IPR014314">
    <property type="entry name" value="Succ_DH_cytb556"/>
</dbReference>
<dbReference type="NCBIfam" id="TIGR02970">
    <property type="entry name" value="succ_dehyd_cytB"/>
    <property type="match status" value="1"/>
</dbReference>
<dbReference type="STRING" id="52441.SAMN05216302_100710"/>
<evidence type="ECO:0000256" key="2">
    <source>
        <dbReference type="ARBA" id="ARBA00004370"/>
    </source>
</evidence>
<dbReference type="OrthoDB" id="9799441at2"/>
<evidence type="ECO:0000256" key="10">
    <source>
        <dbReference type="ARBA" id="ARBA00023136"/>
    </source>
</evidence>
<keyword evidence="9 12" id="KW-0408">Iron</keyword>
<dbReference type="EMBL" id="FOSP01000007">
    <property type="protein sequence ID" value="SFK46303.1"/>
    <property type="molecule type" value="Genomic_DNA"/>
</dbReference>
<sequence length="129" mass="14503">MAAKFLNKRPKHLNLLKITQPLPAIVSIMHRISGVLLFFPGIPVTLFCLQMMLGSPESFEALQATLQSPGMKVMLVIFAWFCLHHLCAGIRYLALDMHYGIALEQARTTSKWVLVISILLTLLMGVILW</sequence>
<evidence type="ECO:0000256" key="3">
    <source>
        <dbReference type="ARBA" id="ARBA00007244"/>
    </source>
</evidence>
<evidence type="ECO:0000256" key="6">
    <source>
        <dbReference type="ARBA" id="ARBA00022692"/>
    </source>
</evidence>
<dbReference type="InterPro" id="IPR034804">
    <property type="entry name" value="SQR/QFR_C/D"/>
</dbReference>
<evidence type="ECO:0000256" key="9">
    <source>
        <dbReference type="ARBA" id="ARBA00023004"/>
    </source>
</evidence>
<evidence type="ECO:0000256" key="7">
    <source>
        <dbReference type="ARBA" id="ARBA00022723"/>
    </source>
</evidence>
<comment type="function">
    <text evidence="1">Membrane-anchoring subunit of succinate dehydrogenase (SDH).</text>
</comment>
<evidence type="ECO:0000256" key="12">
    <source>
        <dbReference type="PIRSR" id="PIRSR000178-1"/>
    </source>
</evidence>
<proteinExistence type="inferred from homology"/>
<feature type="transmembrane region" description="Helical" evidence="13">
    <location>
        <begin position="35"/>
        <end position="53"/>
    </location>
</feature>
<keyword evidence="6 13" id="KW-0812">Transmembrane</keyword>
<dbReference type="PIRSF" id="PIRSF000178">
    <property type="entry name" value="SDH_cyt_b560"/>
    <property type="match status" value="1"/>
</dbReference>
<comment type="similarity">
    <text evidence="3">Belongs to the cytochrome b560 family.</text>
</comment>
<feature type="binding site" description="axial binding residue" evidence="12">
    <location>
        <position position="85"/>
    </location>
    <ligand>
        <name>heme</name>
        <dbReference type="ChEBI" id="CHEBI:30413"/>
        <note>ligand shared with second transmembrane subunit</note>
    </ligand>
    <ligandPart>
        <name>Fe</name>
        <dbReference type="ChEBI" id="CHEBI:18248"/>
    </ligandPart>
</feature>
<dbReference type="GO" id="GO:0009055">
    <property type="term" value="F:electron transfer activity"/>
    <property type="evidence" value="ECO:0007669"/>
    <property type="project" value="InterPro"/>
</dbReference>
<dbReference type="PANTHER" id="PTHR10978:SF5">
    <property type="entry name" value="SUCCINATE DEHYDROGENASE CYTOCHROME B560 SUBUNIT, MITOCHONDRIAL"/>
    <property type="match status" value="1"/>
</dbReference>
<comment type="subcellular location">
    <subcellularLocation>
        <location evidence="2">Membrane</location>
    </subcellularLocation>
</comment>
<evidence type="ECO:0000313" key="14">
    <source>
        <dbReference type="EMBL" id="SFK46303.1"/>
    </source>
</evidence>
<evidence type="ECO:0000313" key="15">
    <source>
        <dbReference type="Proteomes" id="UP000199533"/>
    </source>
</evidence>
<name>A0A1I3ZQN0_9PROT</name>
<evidence type="ECO:0000256" key="4">
    <source>
        <dbReference type="ARBA" id="ARBA00020076"/>
    </source>
</evidence>
<dbReference type="AlphaFoldDB" id="A0A1I3ZQN0"/>
<organism evidence="14 15">
    <name type="scientific">Nitrosomonas aestuarii</name>
    <dbReference type="NCBI Taxonomy" id="52441"/>
    <lineage>
        <taxon>Bacteria</taxon>
        <taxon>Pseudomonadati</taxon>
        <taxon>Pseudomonadota</taxon>
        <taxon>Betaproteobacteria</taxon>
        <taxon>Nitrosomonadales</taxon>
        <taxon>Nitrosomonadaceae</taxon>
        <taxon>Nitrosomonas</taxon>
    </lineage>
</organism>
<evidence type="ECO:0000256" key="5">
    <source>
        <dbReference type="ARBA" id="ARBA00022617"/>
    </source>
</evidence>
<feature type="transmembrane region" description="Helical" evidence="13">
    <location>
        <begin position="73"/>
        <end position="92"/>
    </location>
</feature>
<comment type="subunit">
    <text evidence="11">Part of an enzyme complex containing four subunits: a flavoprotein, an iron-sulfur protein, plus two membrane-anchoring proteins, SdhC and SdhD. The complex can form homotrimers.</text>
</comment>
<feature type="transmembrane region" description="Helical" evidence="13">
    <location>
        <begin position="112"/>
        <end position="128"/>
    </location>
</feature>
<keyword evidence="7 12" id="KW-0479">Metal-binding</keyword>